<proteinExistence type="predicted"/>
<dbReference type="GeneID" id="19959515"/>
<dbReference type="Pfam" id="PF08513">
    <property type="entry name" value="LisH"/>
    <property type="match status" value="1"/>
</dbReference>
<dbReference type="PROSITE" id="PS50896">
    <property type="entry name" value="LISH"/>
    <property type="match status" value="1"/>
</dbReference>
<dbReference type="VEuPathDB" id="PlasmoDB:PVVCY_1400360"/>
<feature type="compositionally biased region" description="Low complexity" evidence="1">
    <location>
        <begin position="116"/>
        <end position="174"/>
    </location>
</feature>
<dbReference type="Gene3D" id="1.20.960.30">
    <property type="match status" value="1"/>
</dbReference>
<reference evidence="2 3" key="1">
    <citation type="submission" date="2019-01" db="EMBL/GenBank/DDBJ databases">
        <authorList>
            <person name="Ramaprasad A."/>
        </authorList>
    </citation>
    <scope>NUCLEOTIDE SEQUENCE [LARGE SCALE GENOMIC DNA]</scope>
</reference>
<dbReference type="EMBL" id="LR215070">
    <property type="protein sequence ID" value="VEV58795.1"/>
    <property type="molecule type" value="Genomic_DNA"/>
</dbReference>
<accession>A0A449BZA1</accession>
<dbReference type="SMART" id="SM00667">
    <property type="entry name" value="LisH"/>
    <property type="match status" value="1"/>
</dbReference>
<dbReference type="Proteomes" id="UP000290582">
    <property type="component" value="Chromosome PVVCY_14"/>
</dbReference>
<evidence type="ECO:0000256" key="1">
    <source>
        <dbReference type="SAM" id="MobiDB-lite"/>
    </source>
</evidence>
<evidence type="ECO:0000313" key="3">
    <source>
        <dbReference type="Proteomes" id="UP000290582"/>
    </source>
</evidence>
<organism evidence="2 3">
    <name type="scientific">Plasmodium vinckei vinckei</name>
    <dbReference type="NCBI Taxonomy" id="54757"/>
    <lineage>
        <taxon>Eukaryota</taxon>
        <taxon>Sar</taxon>
        <taxon>Alveolata</taxon>
        <taxon>Apicomplexa</taxon>
        <taxon>Aconoidasida</taxon>
        <taxon>Haemosporida</taxon>
        <taxon>Plasmodiidae</taxon>
        <taxon>Plasmodium</taxon>
        <taxon>Plasmodium (Vinckeia)</taxon>
    </lineage>
</organism>
<name>A0A449BZA1_PLAVN</name>
<dbReference type="OrthoDB" id="1367865at2759"/>
<dbReference type="AlphaFoldDB" id="A0A449BZA1"/>
<dbReference type="RefSeq" id="XP_008623209.1">
    <property type="nucleotide sequence ID" value="XM_008624987.1"/>
</dbReference>
<feature type="compositionally biased region" description="Basic and acidic residues" evidence="1">
    <location>
        <begin position="231"/>
        <end position="245"/>
    </location>
</feature>
<protein>
    <submittedName>
        <fullName evidence="2">LisH domain-containing protein, putative</fullName>
    </submittedName>
</protein>
<dbReference type="InterPro" id="IPR006594">
    <property type="entry name" value="LisH"/>
</dbReference>
<feature type="compositionally biased region" description="Basic and acidic residues" evidence="1">
    <location>
        <begin position="267"/>
        <end position="278"/>
    </location>
</feature>
<sequence>MKIHLSSDEVNLLVYRYLVENGFVHTAYAFLNEGNISKNTYYVSHCDKLPSNALVSFLQKALIYIYIEYHTDHKDGKKISCEEPFSFFRRHECWNDENNSSENENKTELQLDNKISSNNLNSFGTSNNSNNRNNDNDDSNNSSNNYNNTKKNNKNNNNNNNNDNNNNNPKENPNPQKPKASRPHIYSSSFSNFASLNYNDSNLSFKDIKRNYVSIFAQAKTTKKKSNKRTNNNDESKEKNVKEESNSTSGNQKKKSKATKSSSKSNKVTESDNNKSEDGDGNLLYDKKKKKT</sequence>
<feature type="region of interest" description="Disordered" evidence="1">
    <location>
        <begin position="116"/>
        <end position="186"/>
    </location>
</feature>
<dbReference type="KEGG" id="pvv:PVVCY_1400360"/>
<gene>
    <name evidence="2" type="ORF">PVVCY_1400360</name>
</gene>
<feature type="region of interest" description="Disordered" evidence="1">
    <location>
        <begin position="220"/>
        <end position="292"/>
    </location>
</feature>
<evidence type="ECO:0000313" key="2">
    <source>
        <dbReference type="EMBL" id="VEV58795.1"/>
    </source>
</evidence>